<feature type="transmembrane region" description="Helical" evidence="2">
    <location>
        <begin position="50"/>
        <end position="75"/>
    </location>
</feature>
<evidence type="ECO:0000313" key="5">
    <source>
        <dbReference type="Proteomes" id="UP000528457"/>
    </source>
</evidence>
<comment type="caution">
    <text evidence="4">The sequence shown here is derived from an EMBL/GenBank/DDBJ whole genome shotgun (WGS) entry which is preliminary data.</text>
</comment>
<name>A0A7X0JPN7_9GAMM</name>
<feature type="domain" description="HTH LytTR-type" evidence="3">
    <location>
        <begin position="165"/>
        <end position="234"/>
    </location>
</feature>
<evidence type="ECO:0000256" key="2">
    <source>
        <dbReference type="SAM" id="Phobius"/>
    </source>
</evidence>
<dbReference type="AlphaFoldDB" id="A0A7X0JPN7"/>
<dbReference type="InterPro" id="IPR007492">
    <property type="entry name" value="LytTR_DNA-bd_dom"/>
</dbReference>
<evidence type="ECO:0000313" key="4">
    <source>
        <dbReference type="EMBL" id="MBB6520003.1"/>
    </source>
</evidence>
<dbReference type="RefSeq" id="WP_166852564.1">
    <property type="nucleotide sequence ID" value="NZ_JAAONY010000001.1"/>
</dbReference>
<keyword evidence="2" id="KW-0472">Membrane</keyword>
<dbReference type="Pfam" id="PF04397">
    <property type="entry name" value="LytTR"/>
    <property type="match status" value="1"/>
</dbReference>
<dbReference type="PANTHER" id="PTHR37299:SF1">
    <property type="entry name" value="STAGE 0 SPORULATION PROTEIN A HOMOLOG"/>
    <property type="match status" value="1"/>
</dbReference>
<keyword evidence="1" id="KW-0902">Two-component regulatory system</keyword>
<gene>
    <name evidence="4" type="ORF">HNR48_000281</name>
</gene>
<protein>
    <submittedName>
        <fullName evidence="4">Uncharacterized protein YlzI (FlbEa/FlbD family)</fullName>
    </submittedName>
</protein>
<dbReference type="PANTHER" id="PTHR37299">
    <property type="entry name" value="TRANSCRIPTIONAL REGULATOR-RELATED"/>
    <property type="match status" value="1"/>
</dbReference>
<sequence length="263" mass="30399">MNDFVMMFSKGLGRTYLLPVYQNRVAKHIAFWLLYYISFSLIWARDGNYFASFYLEFVLLPARLIAAYTMLYLLIPRYLLKRNYQQFVPLYIALLMGSALLHCVSDYFFYQGLLLNEQGPLLTLSGLSRSVMLINSTVLFLSAVKIFQLYLMEVENNKGLQPEHLALKSNRRTYIVSPSDIRYVEGMGNYANYHMKDGRKIVVYTSIKAALEQLSECFVRVHRSYIVNSEHIESFSQDCVYVGGEEIPRSKHIADEQLLAGLV</sequence>
<organism evidence="4 5">
    <name type="scientific">Pseudoteredinibacter isoporae</name>
    <dbReference type="NCBI Taxonomy" id="570281"/>
    <lineage>
        <taxon>Bacteria</taxon>
        <taxon>Pseudomonadati</taxon>
        <taxon>Pseudomonadota</taxon>
        <taxon>Gammaproteobacteria</taxon>
        <taxon>Cellvibrionales</taxon>
        <taxon>Cellvibrionaceae</taxon>
        <taxon>Pseudoteredinibacter</taxon>
    </lineage>
</organism>
<dbReference type="GO" id="GO:0003677">
    <property type="term" value="F:DNA binding"/>
    <property type="evidence" value="ECO:0007669"/>
    <property type="project" value="InterPro"/>
</dbReference>
<reference evidence="4 5" key="1">
    <citation type="submission" date="2020-08" db="EMBL/GenBank/DDBJ databases">
        <title>Genomic Encyclopedia of Type Strains, Phase IV (KMG-IV): sequencing the most valuable type-strain genomes for metagenomic binning, comparative biology and taxonomic classification.</title>
        <authorList>
            <person name="Goeker M."/>
        </authorList>
    </citation>
    <scope>NUCLEOTIDE SEQUENCE [LARGE SCALE GENOMIC DNA]</scope>
    <source>
        <strain evidence="4 5">DSM 22368</strain>
    </source>
</reference>
<dbReference type="Gene3D" id="2.40.50.1020">
    <property type="entry name" value="LytTr DNA-binding domain"/>
    <property type="match status" value="1"/>
</dbReference>
<keyword evidence="2" id="KW-1133">Transmembrane helix</keyword>
<dbReference type="InterPro" id="IPR046947">
    <property type="entry name" value="LytR-like"/>
</dbReference>
<keyword evidence="5" id="KW-1185">Reference proteome</keyword>
<dbReference type="Proteomes" id="UP000528457">
    <property type="component" value="Unassembled WGS sequence"/>
</dbReference>
<feature type="transmembrane region" description="Helical" evidence="2">
    <location>
        <begin position="25"/>
        <end position="44"/>
    </location>
</feature>
<proteinExistence type="predicted"/>
<evidence type="ECO:0000256" key="1">
    <source>
        <dbReference type="ARBA" id="ARBA00023012"/>
    </source>
</evidence>
<evidence type="ECO:0000259" key="3">
    <source>
        <dbReference type="PROSITE" id="PS50930"/>
    </source>
</evidence>
<dbReference type="GO" id="GO:0000156">
    <property type="term" value="F:phosphorelay response regulator activity"/>
    <property type="evidence" value="ECO:0007669"/>
    <property type="project" value="InterPro"/>
</dbReference>
<accession>A0A7X0JPN7</accession>
<dbReference type="PROSITE" id="PS50930">
    <property type="entry name" value="HTH_LYTTR"/>
    <property type="match status" value="1"/>
</dbReference>
<dbReference type="InParanoid" id="A0A7X0JPN7"/>
<dbReference type="EMBL" id="JACHHT010000001">
    <property type="protein sequence ID" value="MBB6520003.1"/>
    <property type="molecule type" value="Genomic_DNA"/>
</dbReference>
<keyword evidence="2" id="KW-0812">Transmembrane</keyword>
<feature type="transmembrane region" description="Helical" evidence="2">
    <location>
        <begin position="87"/>
        <end position="110"/>
    </location>
</feature>
<dbReference type="SMART" id="SM00850">
    <property type="entry name" value="LytTR"/>
    <property type="match status" value="1"/>
</dbReference>
<feature type="transmembrane region" description="Helical" evidence="2">
    <location>
        <begin position="130"/>
        <end position="151"/>
    </location>
</feature>